<dbReference type="InterPro" id="IPR013538">
    <property type="entry name" value="ASHA1/2-like_C"/>
</dbReference>
<gene>
    <name evidence="3" type="ORF">ACFQY0_10695</name>
</gene>
<dbReference type="InterPro" id="IPR023393">
    <property type="entry name" value="START-like_dom_sf"/>
</dbReference>
<comment type="caution">
    <text evidence="3">The sequence shown here is derived from an EMBL/GenBank/DDBJ whole genome shotgun (WGS) entry which is preliminary data.</text>
</comment>
<dbReference type="RefSeq" id="WP_379712284.1">
    <property type="nucleotide sequence ID" value="NZ_JBHTBS010000004.1"/>
</dbReference>
<keyword evidence="4" id="KW-1185">Reference proteome</keyword>
<name>A0ABW2L7W6_9BACT</name>
<evidence type="ECO:0000259" key="2">
    <source>
        <dbReference type="Pfam" id="PF08327"/>
    </source>
</evidence>
<protein>
    <submittedName>
        <fullName evidence="3">SRPBCC family protein</fullName>
    </submittedName>
</protein>
<dbReference type="SUPFAM" id="SSF55961">
    <property type="entry name" value="Bet v1-like"/>
    <property type="match status" value="1"/>
</dbReference>
<comment type="similarity">
    <text evidence="1">Belongs to the AHA1 family.</text>
</comment>
<dbReference type="EMBL" id="JBHTBS010000004">
    <property type="protein sequence ID" value="MFC7337645.1"/>
    <property type="molecule type" value="Genomic_DNA"/>
</dbReference>
<reference evidence="4" key="1">
    <citation type="journal article" date="2019" name="Int. J. Syst. Evol. Microbiol.">
        <title>The Global Catalogue of Microorganisms (GCM) 10K type strain sequencing project: providing services to taxonomists for standard genome sequencing and annotation.</title>
        <authorList>
            <consortium name="The Broad Institute Genomics Platform"/>
            <consortium name="The Broad Institute Genome Sequencing Center for Infectious Disease"/>
            <person name="Wu L."/>
            <person name="Ma J."/>
        </authorList>
    </citation>
    <scope>NUCLEOTIDE SEQUENCE [LARGE SCALE GENOMIC DNA]</scope>
    <source>
        <strain evidence="4">CGMCC 4.1467</strain>
    </source>
</reference>
<evidence type="ECO:0000313" key="3">
    <source>
        <dbReference type="EMBL" id="MFC7337645.1"/>
    </source>
</evidence>
<evidence type="ECO:0000313" key="4">
    <source>
        <dbReference type="Proteomes" id="UP001596472"/>
    </source>
</evidence>
<accession>A0ABW2L7W6</accession>
<feature type="domain" description="Activator of Hsp90 ATPase homologue 1/2-like C-terminal" evidence="2">
    <location>
        <begin position="15"/>
        <end position="150"/>
    </location>
</feature>
<organism evidence="3 4">
    <name type="scientific">Haloferula chungangensis</name>
    <dbReference type="NCBI Taxonomy" id="1048331"/>
    <lineage>
        <taxon>Bacteria</taxon>
        <taxon>Pseudomonadati</taxon>
        <taxon>Verrucomicrobiota</taxon>
        <taxon>Verrucomicrobiia</taxon>
        <taxon>Verrucomicrobiales</taxon>
        <taxon>Verrucomicrobiaceae</taxon>
        <taxon>Haloferula</taxon>
    </lineage>
</organism>
<proteinExistence type="inferred from homology"/>
<dbReference type="Pfam" id="PF08327">
    <property type="entry name" value="AHSA1"/>
    <property type="match status" value="1"/>
</dbReference>
<sequence>MAPGELDLVFRRIIDAPAEKVYQGWTDPEMIVKWFTPPPWKTISAELDVRPGGRSFITMQGPDGAEMPNPGVYLEVIPNKRLVITDAYTEAWKPSPKPFATIDLHFEDLGGKTKYTAIIRHWTKADLEAHEKMGFQSGWGTATDQLEALITSTS</sequence>
<evidence type="ECO:0000256" key="1">
    <source>
        <dbReference type="ARBA" id="ARBA00006817"/>
    </source>
</evidence>
<dbReference type="CDD" id="cd08896">
    <property type="entry name" value="SRPBCC_CalC_Aha1-like_3"/>
    <property type="match status" value="1"/>
</dbReference>
<dbReference type="Gene3D" id="3.30.530.20">
    <property type="match status" value="1"/>
</dbReference>
<dbReference type="Proteomes" id="UP001596472">
    <property type="component" value="Unassembled WGS sequence"/>
</dbReference>